<organism evidence="1 2">
    <name type="scientific">Cherax quadricarinatus</name>
    <name type="common">Australian red claw crayfish</name>
    <dbReference type="NCBI Taxonomy" id="27406"/>
    <lineage>
        <taxon>Eukaryota</taxon>
        <taxon>Metazoa</taxon>
        <taxon>Ecdysozoa</taxon>
        <taxon>Arthropoda</taxon>
        <taxon>Crustacea</taxon>
        <taxon>Multicrustacea</taxon>
        <taxon>Malacostraca</taxon>
        <taxon>Eumalacostraca</taxon>
        <taxon>Eucarida</taxon>
        <taxon>Decapoda</taxon>
        <taxon>Pleocyemata</taxon>
        <taxon>Astacidea</taxon>
        <taxon>Parastacoidea</taxon>
        <taxon>Parastacidae</taxon>
        <taxon>Cherax</taxon>
    </lineage>
</organism>
<comment type="caution">
    <text evidence="1">The sequence shown here is derived from an EMBL/GenBank/DDBJ whole genome shotgun (WGS) entry which is preliminary data.</text>
</comment>
<gene>
    <name evidence="1" type="ORF">OTU49_013406</name>
</gene>
<protein>
    <submittedName>
        <fullName evidence="1">Uncharacterized protein</fullName>
    </submittedName>
</protein>
<evidence type="ECO:0000313" key="2">
    <source>
        <dbReference type="Proteomes" id="UP001445076"/>
    </source>
</evidence>
<keyword evidence="2" id="KW-1185">Reference proteome</keyword>
<dbReference type="EMBL" id="JARKIK010000552">
    <property type="protein sequence ID" value="KAK8720330.1"/>
    <property type="molecule type" value="Genomic_DNA"/>
</dbReference>
<sequence>MASASLKRKRTDVREGGAKKRKHVSCNDLGYNITSEIPFSHILFNRKFYEQFPATFYLDNIRNNDAGITKVIEDILSIDVGHRHNITLKIALQVAGFKRVVERIIANFRRLCIRHLLQTYCNTSEGPTSAERCHFSVDDLAALLRCVHPCPPDDHTEETLLRSAQPHHTVDDTQATLLRSAQPHHTVDDTQETLFSTAQPHHTVDDTQATLLRSAQPHHTVDDTQATLLRSAQPHHTVDDTQATLLSTAQPHHTVDDTQ</sequence>
<reference evidence="1 2" key="1">
    <citation type="journal article" date="2024" name="BMC Genomics">
        <title>Genome assembly of redclaw crayfish (Cherax quadricarinatus) provides insights into its immune adaptation and hypoxia tolerance.</title>
        <authorList>
            <person name="Liu Z."/>
            <person name="Zheng J."/>
            <person name="Li H."/>
            <person name="Fang K."/>
            <person name="Wang S."/>
            <person name="He J."/>
            <person name="Zhou D."/>
            <person name="Weng S."/>
            <person name="Chi M."/>
            <person name="Gu Z."/>
            <person name="He J."/>
            <person name="Li F."/>
            <person name="Wang M."/>
        </authorList>
    </citation>
    <scope>NUCLEOTIDE SEQUENCE [LARGE SCALE GENOMIC DNA]</scope>
    <source>
        <strain evidence="1">ZL_2023a</strain>
    </source>
</reference>
<name>A0AAW0VTU8_CHEQU</name>
<dbReference type="Proteomes" id="UP001445076">
    <property type="component" value="Unassembled WGS sequence"/>
</dbReference>
<dbReference type="AlphaFoldDB" id="A0AAW0VTU8"/>
<evidence type="ECO:0000313" key="1">
    <source>
        <dbReference type="EMBL" id="KAK8720330.1"/>
    </source>
</evidence>
<accession>A0AAW0VTU8</accession>
<feature type="non-terminal residue" evidence="1">
    <location>
        <position position="259"/>
    </location>
</feature>
<proteinExistence type="predicted"/>